<keyword evidence="3" id="KW-1185">Reference proteome</keyword>
<dbReference type="AlphaFoldDB" id="A0AA88CYE4"/>
<sequence length="61" mass="6012">MPTEFEEGESLAGNGGSSARRSNSPVMTRNDGGGARSGVGRSPSARRAATSVGQATTGTTA</sequence>
<gene>
    <name evidence="2" type="ORF">TIFTF001_006124</name>
</gene>
<protein>
    <submittedName>
        <fullName evidence="2">Uncharacterized protein</fullName>
    </submittedName>
</protein>
<name>A0AA88CYE4_FICCA</name>
<organism evidence="2 3">
    <name type="scientific">Ficus carica</name>
    <name type="common">Common fig</name>
    <dbReference type="NCBI Taxonomy" id="3494"/>
    <lineage>
        <taxon>Eukaryota</taxon>
        <taxon>Viridiplantae</taxon>
        <taxon>Streptophyta</taxon>
        <taxon>Embryophyta</taxon>
        <taxon>Tracheophyta</taxon>
        <taxon>Spermatophyta</taxon>
        <taxon>Magnoliopsida</taxon>
        <taxon>eudicotyledons</taxon>
        <taxon>Gunneridae</taxon>
        <taxon>Pentapetalae</taxon>
        <taxon>rosids</taxon>
        <taxon>fabids</taxon>
        <taxon>Rosales</taxon>
        <taxon>Moraceae</taxon>
        <taxon>Ficeae</taxon>
        <taxon>Ficus</taxon>
    </lineage>
</organism>
<reference evidence="2" key="1">
    <citation type="submission" date="2023-07" db="EMBL/GenBank/DDBJ databases">
        <title>draft genome sequence of fig (Ficus carica).</title>
        <authorList>
            <person name="Takahashi T."/>
            <person name="Nishimura K."/>
        </authorList>
    </citation>
    <scope>NUCLEOTIDE SEQUENCE</scope>
</reference>
<dbReference type="EMBL" id="BTGU01000006">
    <property type="protein sequence ID" value="GMN36565.1"/>
    <property type="molecule type" value="Genomic_DNA"/>
</dbReference>
<evidence type="ECO:0000313" key="3">
    <source>
        <dbReference type="Proteomes" id="UP001187192"/>
    </source>
</evidence>
<dbReference type="Proteomes" id="UP001187192">
    <property type="component" value="Unassembled WGS sequence"/>
</dbReference>
<proteinExistence type="predicted"/>
<accession>A0AA88CYE4</accession>
<comment type="caution">
    <text evidence="2">The sequence shown here is derived from an EMBL/GenBank/DDBJ whole genome shotgun (WGS) entry which is preliminary data.</text>
</comment>
<evidence type="ECO:0000313" key="2">
    <source>
        <dbReference type="EMBL" id="GMN36565.1"/>
    </source>
</evidence>
<feature type="region of interest" description="Disordered" evidence="1">
    <location>
        <begin position="1"/>
        <end position="61"/>
    </location>
</feature>
<evidence type="ECO:0000256" key="1">
    <source>
        <dbReference type="SAM" id="MobiDB-lite"/>
    </source>
</evidence>
<feature type="compositionally biased region" description="Polar residues" evidence="1">
    <location>
        <begin position="51"/>
        <end position="61"/>
    </location>
</feature>